<accession>A0A3N4JX54</accession>
<evidence type="ECO:0000256" key="2">
    <source>
        <dbReference type="SAM" id="SignalP"/>
    </source>
</evidence>
<feature type="region of interest" description="Disordered" evidence="1">
    <location>
        <begin position="26"/>
        <end position="107"/>
    </location>
</feature>
<evidence type="ECO:0000256" key="1">
    <source>
        <dbReference type="SAM" id="MobiDB-lite"/>
    </source>
</evidence>
<protein>
    <recommendedName>
        <fullName evidence="5">Secreted protein</fullName>
    </recommendedName>
</protein>
<feature type="chain" id="PRO_5018300491" description="Secreted protein" evidence="2">
    <location>
        <begin position="23"/>
        <end position="126"/>
    </location>
</feature>
<evidence type="ECO:0008006" key="5">
    <source>
        <dbReference type="Google" id="ProtNLM"/>
    </source>
</evidence>
<dbReference type="EMBL" id="ML120373">
    <property type="protein sequence ID" value="RPB01412.1"/>
    <property type="molecule type" value="Genomic_DNA"/>
</dbReference>
<feature type="compositionally biased region" description="Low complexity" evidence="1">
    <location>
        <begin position="27"/>
        <end position="45"/>
    </location>
</feature>
<sequence>MPATRALICGVTVLLSPSLLESDNIYKSSSSSVGKSSTSTGATSKKPAHSRAPTADSTANNIPSIPDSFFFRSDDSSSLPRSTLPYGTGSCARQPSSSAGREFAHGMPSTPTGCCFLENQFLTGRE</sequence>
<keyword evidence="2" id="KW-0732">Signal</keyword>
<feature type="signal peptide" evidence="2">
    <location>
        <begin position="1"/>
        <end position="22"/>
    </location>
</feature>
<evidence type="ECO:0000313" key="3">
    <source>
        <dbReference type="EMBL" id="RPB01412.1"/>
    </source>
</evidence>
<keyword evidence="4" id="KW-1185">Reference proteome</keyword>
<proteinExistence type="predicted"/>
<gene>
    <name evidence="3" type="ORF">L873DRAFT_1803623</name>
</gene>
<organism evidence="3 4">
    <name type="scientific">Choiromyces venosus 120613-1</name>
    <dbReference type="NCBI Taxonomy" id="1336337"/>
    <lineage>
        <taxon>Eukaryota</taxon>
        <taxon>Fungi</taxon>
        <taxon>Dikarya</taxon>
        <taxon>Ascomycota</taxon>
        <taxon>Pezizomycotina</taxon>
        <taxon>Pezizomycetes</taxon>
        <taxon>Pezizales</taxon>
        <taxon>Tuberaceae</taxon>
        <taxon>Choiromyces</taxon>
    </lineage>
</organism>
<dbReference type="Proteomes" id="UP000276215">
    <property type="component" value="Unassembled WGS sequence"/>
</dbReference>
<name>A0A3N4JX54_9PEZI</name>
<feature type="compositionally biased region" description="Low complexity" evidence="1">
    <location>
        <begin position="62"/>
        <end position="82"/>
    </location>
</feature>
<reference evidence="3 4" key="1">
    <citation type="journal article" date="2018" name="Nat. Ecol. Evol.">
        <title>Pezizomycetes genomes reveal the molecular basis of ectomycorrhizal truffle lifestyle.</title>
        <authorList>
            <person name="Murat C."/>
            <person name="Payen T."/>
            <person name="Noel B."/>
            <person name="Kuo A."/>
            <person name="Morin E."/>
            <person name="Chen J."/>
            <person name="Kohler A."/>
            <person name="Krizsan K."/>
            <person name="Balestrini R."/>
            <person name="Da Silva C."/>
            <person name="Montanini B."/>
            <person name="Hainaut M."/>
            <person name="Levati E."/>
            <person name="Barry K.W."/>
            <person name="Belfiori B."/>
            <person name="Cichocki N."/>
            <person name="Clum A."/>
            <person name="Dockter R.B."/>
            <person name="Fauchery L."/>
            <person name="Guy J."/>
            <person name="Iotti M."/>
            <person name="Le Tacon F."/>
            <person name="Lindquist E.A."/>
            <person name="Lipzen A."/>
            <person name="Malagnac F."/>
            <person name="Mello A."/>
            <person name="Molinier V."/>
            <person name="Miyauchi S."/>
            <person name="Poulain J."/>
            <person name="Riccioni C."/>
            <person name="Rubini A."/>
            <person name="Sitrit Y."/>
            <person name="Splivallo R."/>
            <person name="Traeger S."/>
            <person name="Wang M."/>
            <person name="Zifcakova L."/>
            <person name="Wipf D."/>
            <person name="Zambonelli A."/>
            <person name="Paolocci F."/>
            <person name="Nowrousian M."/>
            <person name="Ottonello S."/>
            <person name="Baldrian P."/>
            <person name="Spatafora J.W."/>
            <person name="Henrissat B."/>
            <person name="Nagy L.G."/>
            <person name="Aury J.M."/>
            <person name="Wincker P."/>
            <person name="Grigoriev I.V."/>
            <person name="Bonfante P."/>
            <person name="Martin F.M."/>
        </authorList>
    </citation>
    <scope>NUCLEOTIDE SEQUENCE [LARGE SCALE GENOMIC DNA]</scope>
    <source>
        <strain evidence="3 4">120613-1</strain>
    </source>
</reference>
<evidence type="ECO:0000313" key="4">
    <source>
        <dbReference type="Proteomes" id="UP000276215"/>
    </source>
</evidence>
<dbReference type="AlphaFoldDB" id="A0A3N4JX54"/>